<keyword evidence="3" id="KW-1185">Reference proteome</keyword>
<protein>
    <recommendedName>
        <fullName evidence="4">Transposase, Ptta/En/Spm, plant</fullName>
    </recommendedName>
</protein>
<evidence type="ECO:0008006" key="4">
    <source>
        <dbReference type="Google" id="ProtNLM"/>
    </source>
</evidence>
<dbReference type="PANTHER" id="PTHR33499">
    <property type="entry name" value="OS12G0282400 PROTEIN-RELATED"/>
    <property type="match status" value="1"/>
</dbReference>
<gene>
    <name evidence="2" type="ORF">CMV_025823</name>
</gene>
<organism evidence="2 3">
    <name type="scientific">Castanea mollissima</name>
    <name type="common">Chinese chestnut</name>
    <dbReference type="NCBI Taxonomy" id="60419"/>
    <lineage>
        <taxon>Eukaryota</taxon>
        <taxon>Viridiplantae</taxon>
        <taxon>Streptophyta</taxon>
        <taxon>Embryophyta</taxon>
        <taxon>Tracheophyta</taxon>
        <taxon>Spermatophyta</taxon>
        <taxon>Magnoliopsida</taxon>
        <taxon>eudicotyledons</taxon>
        <taxon>Gunneridae</taxon>
        <taxon>Pentapetalae</taxon>
        <taxon>rosids</taxon>
        <taxon>fabids</taxon>
        <taxon>Fagales</taxon>
        <taxon>Fagaceae</taxon>
        <taxon>Castanea</taxon>
    </lineage>
</organism>
<proteinExistence type="predicted"/>
<dbReference type="Pfam" id="PF03004">
    <property type="entry name" value="Transposase_24"/>
    <property type="match status" value="1"/>
</dbReference>
<accession>A0A8J4VGI5</accession>
<reference evidence="2" key="1">
    <citation type="submission" date="2020-03" db="EMBL/GenBank/DDBJ databases">
        <title>Castanea mollissima Vanexum genome sequencing.</title>
        <authorList>
            <person name="Staton M."/>
        </authorList>
    </citation>
    <scope>NUCLEOTIDE SEQUENCE</scope>
    <source>
        <tissue evidence="2">Leaf</tissue>
    </source>
</reference>
<dbReference type="InterPro" id="IPR004252">
    <property type="entry name" value="Probable_transposase_24"/>
</dbReference>
<evidence type="ECO:0000256" key="1">
    <source>
        <dbReference type="SAM" id="Coils"/>
    </source>
</evidence>
<sequence>MSPPNGPPHEMVVLTASAPMPNKRKRGRNLCTKFKKLRENGLVPITIPPGAQGPVGENASVFTRRVGFIVREHANLSYQSWSKAPQEHRQMLKNRLVADFMLDPNRVEDKKCMEISLSTTYNNVRSNFYKEFLKFSKEEVRANVPPDLTQDKWDALCDLYETPTWKKKSDKNKDNRGKNNTGHTCGSKSFIAYYEEKKQGGKEIGKVDFYKMTRTKKDGSFVTTTSEENYNLMREKVANEENQSTEEEIFTEVLGTRRGFVRGMGKFVIPTPTPSSHLRYESSLNMELETCKQDLSNTMLKLSDAEQKQGESDQKLAETQNQMAQLQSQVEEQRQQLAVLMASFGAQILKLAPNGNTDSSNSELFVIFVLLYYRLSDFKTPLSLSVTQTPLLLHVSLYFGLAIWET</sequence>
<comment type="caution">
    <text evidence="2">The sequence shown here is derived from an EMBL/GenBank/DDBJ whole genome shotgun (WGS) entry which is preliminary data.</text>
</comment>
<dbReference type="PANTHER" id="PTHR33499:SF11">
    <property type="entry name" value="NO APICAL MERISTEM-ASSOCIATED C-TERMINAL DOMAIN-CONTAINING PROTEIN"/>
    <property type="match status" value="1"/>
</dbReference>
<name>A0A8J4VGI5_9ROSI</name>
<dbReference type="OrthoDB" id="1292058at2759"/>
<keyword evidence="1" id="KW-0175">Coiled coil</keyword>
<dbReference type="Proteomes" id="UP000737018">
    <property type="component" value="Unassembled WGS sequence"/>
</dbReference>
<dbReference type="AlphaFoldDB" id="A0A8J4VGI5"/>
<feature type="coiled-coil region" evidence="1">
    <location>
        <begin position="288"/>
        <end position="343"/>
    </location>
</feature>
<evidence type="ECO:0000313" key="2">
    <source>
        <dbReference type="EMBL" id="KAF3948146.1"/>
    </source>
</evidence>
<evidence type="ECO:0000313" key="3">
    <source>
        <dbReference type="Proteomes" id="UP000737018"/>
    </source>
</evidence>
<dbReference type="EMBL" id="JRKL02007071">
    <property type="protein sequence ID" value="KAF3948146.1"/>
    <property type="molecule type" value="Genomic_DNA"/>
</dbReference>